<keyword evidence="14" id="KW-1185">Reference proteome</keyword>
<dbReference type="PANTHER" id="PTHR37425:SF1">
    <property type="entry name" value="OUTER MEMBRANE PROTEIN"/>
    <property type="match status" value="1"/>
</dbReference>
<dbReference type="EMBL" id="CP000556">
    <property type="protein sequence ID" value="ABM96835.1"/>
    <property type="molecule type" value="Genomic_DNA"/>
</dbReference>
<dbReference type="Pfam" id="PF05951">
    <property type="entry name" value="Peptidase_M15_2"/>
    <property type="match status" value="1"/>
</dbReference>
<evidence type="ECO:0000256" key="6">
    <source>
        <dbReference type="ARBA" id="ARBA00022801"/>
    </source>
</evidence>
<dbReference type="eggNOG" id="COG3108">
    <property type="taxonomic scope" value="Bacteria"/>
</dbReference>
<evidence type="ECO:0000313" key="14">
    <source>
        <dbReference type="Proteomes" id="UP000000366"/>
    </source>
</evidence>
<keyword evidence="13" id="KW-0614">Plasmid</keyword>
<keyword evidence="8" id="KW-0482">Metalloprotease</keyword>
<dbReference type="KEGG" id="mpt:Mpe_B0056"/>
<evidence type="ECO:0000256" key="1">
    <source>
        <dbReference type="ARBA" id="ARBA00001947"/>
    </source>
</evidence>
<name>A2SMP6_METPP</name>
<dbReference type="Proteomes" id="UP000000366">
    <property type="component" value="Plasmid RPME01"/>
</dbReference>
<evidence type="ECO:0000256" key="4">
    <source>
        <dbReference type="ARBA" id="ARBA00022723"/>
    </source>
</evidence>
<evidence type="ECO:0000256" key="8">
    <source>
        <dbReference type="ARBA" id="ARBA00023049"/>
    </source>
</evidence>
<dbReference type="GO" id="GO:0006508">
    <property type="term" value="P:proteolysis"/>
    <property type="evidence" value="ECO:0007669"/>
    <property type="project" value="UniProtKB-KW"/>
</dbReference>
<proteinExistence type="inferred from homology"/>
<dbReference type="Gene3D" id="3.30.1380.10">
    <property type="match status" value="1"/>
</dbReference>
<feature type="signal peptide" evidence="12">
    <location>
        <begin position="1"/>
        <end position="32"/>
    </location>
</feature>
<dbReference type="GO" id="GO:0008237">
    <property type="term" value="F:metallopeptidase activity"/>
    <property type="evidence" value="ECO:0007669"/>
    <property type="project" value="UniProtKB-KW"/>
</dbReference>
<comment type="pathway">
    <text evidence="2">Cell wall biogenesis; cell wall polysaccharide biosynthesis.</text>
</comment>
<evidence type="ECO:0000256" key="5">
    <source>
        <dbReference type="ARBA" id="ARBA00022729"/>
    </source>
</evidence>
<keyword evidence="9" id="KW-0961">Cell wall biogenesis/degradation</keyword>
<dbReference type="SUPFAM" id="SSF55166">
    <property type="entry name" value="Hedgehog/DD-peptidase"/>
    <property type="match status" value="1"/>
</dbReference>
<dbReference type="RefSeq" id="WP_011831452.1">
    <property type="nucleotide sequence ID" value="NC_008826.1"/>
</dbReference>
<feature type="chain" id="PRO_5002646504" description="Murein endopeptidase K" evidence="12">
    <location>
        <begin position="33"/>
        <end position="234"/>
    </location>
</feature>
<dbReference type="HOGENOM" id="CLU_1183929_0_0_4"/>
<comment type="cofactor">
    <cofactor evidence="1">
        <name>Zn(2+)</name>
        <dbReference type="ChEBI" id="CHEBI:29105"/>
    </cofactor>
</comment>
<evidence type="ECO:0000256" key="9">
    <source>
        <dbReference type="ARBA" id="ARBA00023316"/>
    </source>
</evidence>
<organism evidence="13 14">
    <name type="scientific">Methylibium petroleiphilum (strain ATCC BAA-1232 / LMG 22953 / PM1)</name>
    <dbReference type="NCBI Taxonomy" id="420662"/>
    <lineage>
        <taxon>Bacteria</taxon>
        <taxon>Pseudomonadati</taxon>
        <taxon>Pseudomonadota</taxon>
        <taxon>Betaproteobacteria</taxon>
        <taxon>Burkholderiales</taxon>
        <taxon>Sphaerotilaceae</taxon>
        <taxon>Methylibium</taxon>
    </lineage>
</organism>
<evidence type="ECO:0000313" key="13">
    <source>
        <dbReference type="EMBL" id="ABM96835.1"/>
    </source>
</evidence>
<evidence type="ECO:0000256" key="2">
    <source>
        <dbReference type="ARBA" id="ARBA00004776"/>
    </source>
</evidence>
<dbReference type="InterPro" id="IPR010275">
    <property type="entry name" value="MepK"/>
</dbReference>
<keyword evidence="6" id="KW-0378">Hydrolase</keyword>
<evidence type="ECO:0000256" key="10">
    <source>
        <dbReference type="ARBA" id="ARBA00093448"/>
    </source>
</evidence>
<dbReference type="PANTHER" id="PTHR37425">
    <property type="match status" value="1"/>
</dbReference>
<keyword evidence="5 12" id="KW-0732">Signal</keyword>
<evidence type="ECO:0000256" key="7">
    <source>
        <dbReference type="ARBA" id="ARBA00022833"/>
    </source>
</evidence>
<evidence type="ECO:0000256" key="11">
    <source>
        <dbReference type="ARBA" id="ARBA00093666"/>
    </source>
</evidence>
<comment type="similarity">
    <text evidence="10">Belongs to the peptidase M15 family.</text>
</comment>
<dbReference type="GO" id="GO:0071555">
    <property type="term" value="P:cell wall organization"/>
    <property type="evidence" value="ECO:0007669"/>
    <property type="project" value="UniProtKB-KW"/>
</dbReference>
<sequence>MVGTVNRAGTTRRSVLLVAAWATMWRPAASFAQNVIENSPEAGPGWEPPKQIGTVSTPTATPVVAGPPVTAAGDWRQFLLSGERSIVVRRNGPRRRIRYMNHDGSVDRDGYGLACFMLRDVRAGKVVAMDPKLLDVLCGIQRWMEFNGRTADIELLSGFRTGVTNQATEGAARNSMHLYGKAADIHIDGASSALVGAMVQVFNRGGTGVYLNRGFVHVDTGAQRTWVSTARRGS</sequence>
<dbReference type="InterPro" id="IPR009045">
    <property type="entry name" value="Zn_M74/Hedgehog-like"/>
</dbReference>
<accession>A2SMP6</accession>
<keyword evidence="7" id="KW-0862">Zinc</keyword>
<dbReference type="GO" id="GO:0046872">
    <property type="term" value="F:metal ion binding"/>
    <property type="evidence" value="ECO:0007669"/>
    <property type="project" value="UniProtKB-KW"/>
</dbReference>
<gene>
    <name evidence="13" type="ordered locus">Mpe_B0056</name>
</gene>
<keyword evidence="4" id="KW-0479">Metal-binding</keyword>
<evidence type="ECO:0000256" key="12">
    <source>
        <dbReference type="SAM" id="SignalP"/>
    </source>
</evidence>
<evidence type="ECO:0000256" key="3">
    <source>
        <dbReference type="ARBA" id="ARBA00022670"/>
    </source>
</evidence>
<dbReference type="AlphaFoldDB" id="A2SMP6"/>
<protein>
    <recommendedName>
        <fullName evidence="11">Murein endopeptidase K</fullName>
    </recommendedName>
</protein>
<reference evidence="13 14" key="1">
    <citation type="journal article" date="2007" name="J. Bacteriol.">
        <title>Whole-genome analysis of the methyl tert-butyl ether-degrading beta-proteobacterium Methylibium petroleiphilum PM1.</title>
        <authorList>
            <person name="Kane S.R."/>
            <person name="Chakicherla A.Y."/>
            <person name="Chain P.S.G."/>
            <person name="Schmidt R."/>
            <person name="Shin M.W."/>
            <person name="Legler T.C."/>
            <person name="Scow K.M."/>
            <person name="Larimer F.W."/>
            <person name="Lucas S.M."/>
            <person name="Richardson P.M."/>
            <person name="Hristova K.R."/>
        </authorList>
    </citation>
    <scope>NUCLEOTIDE SEQUENCE [LARGE SCALE GENOMIC DNA]</scope>
    <source>
        <strain evidence="14">ATCC BAA-1232 / LMG 22953 / PM1</strain>
        <plasmid evidence="13 14">RPME01</plasmid>
    </source>
</reference>
<keyword evidence="3" id="KW-0645">Protease</keyword>
<geneLocation type="plasmid" evidence="13 14">
    <name>RPME01</name>
</geneLocation>